<protein>
    <submittedName>
        <fullName evidence="1">Uncharacterized protein</fullName>
    </submittedName>
</protein>
<sequence length="171" mass="18760">MFTIDKVTVSYDTEEDRLHLAVSDAQQQPLGLWLTRRLANQLIGVLLGELAESEAGQTDAHVRTAVQAWEQAAANAQLKPQTPVRSDAVLSNCLVTSVDVMHADGHVGLVFQLRESRPAALTLSHTALRQWLGIVHKLYGKAEWPCDGLWPDWMTGESNFVPSAIAAGTRH</sequence>
<name>A0A1U9UUN1_CUPNE</name>
<dbReference type="AlphaFoldDB" id="A0A1U9UUN1"/>
<dbReference type="EMBL" id="CP017758">
    <property type="protein sequence ID" value="AQV96383.1"/>
    <property type="molecule type" value="Genomic_DNA"/>
</dbReference>
<gene>
    <name evidence="1" type="ORF">BJN34_21165</name>
</gene>
<dbReference type="KEGG" id="cuh:BJN34_21165"/>
<evidence type="ECO:0000313" key="1">
    <source>
        <dbReference type="EMBL" id="AQV96383.1"/>
    </source>
</evidence>
<dbReference type="Proteomes" id="UP000189627">
    <property type="component" value="Chromosome 2"/>
</dbReference>
<dbReference type="OrthoDB" id="9795237at2"/>
<reference evidence="2" key="1">
    <citation type="submission" date="2017-02" db="EMBL/GenBank/DDBJ databases">
        <title>Complete genome sequence of Cupriavidus necator strain NH9, a 3-chlorobenzoate degrader.</title>
        <authorList>
            <person name="Moriuchi R."/>
            <person name="Dohra H."/>
            <person name="Ogawa N."/>
        </authorList>
    </citation>
    <scope>NUCLEOTIDE SEQUENCE [LARGE SCALE GENOMIC DNA]</scope>
    <source>
        <strain evidence="2">NH9</strain>
    </source>
</reference>
<proteinExistence type="predicted"/>
<dbReference type="RefSeq" id="WP_078198854.1">
    <property type="nucleotide sequence ID" value="NZ_CP017758.1"/>
</dbReference>
<accession>A0A1U9UUN1</accession>
<organism evidence="1 2">
    <name type="scientific">Cupriavidus necator</name>
    <name type="common">Alcaligenes eutrophus</name>
    <name type="synonym">Ralstonia eutropha</name>
    <dbReference type="NCBI Taxonomy" id="106590"/>
    <lineage>
        <taxon>Bacteria</taxon>
        <taxon>Pseudomonadati</taxon>
        <taxon>Pseudomonadota</taxon>
        <taxon>Betaproteobacteria</taxon>
        <taxon>Burkholderiales</taxon>
        <taxon>Burkholderiaceae</taxon>
        <taxon>Cupriavidus</taxon>
    </lineage>
</organism>
<evidence type="ECO:0000313" key="2">
    <source>
        <dbReference type="Proteomes" id="UP000189627"/>
    </source>
</evidence>